<evidence type="ECO:0000313" key="2">
    <source>
        <dbReference type="EMBL" id="KAG5169600.1"/>
    </source>
</evidence>
<proteinExistence type="predicted"/>
<keyword evidence="1" id="KW-0812">Transmembrane</keyword>
<keyword evidence="1" id="KW-0472">Membrane</keyword>
<feature type="transmembrane region" description="Helical" evidence="1">
    <location>
        <begin position="185"/>
        <end position="204"/>
    </location>
</feature>
<accession>A0A8H7XX73</accession>
<sequence>MAILGLKVSIHPRGDAQTDHSHASTVLPESVVVNLFPPKPYWGMRLDLIYVWLVALVAVLTIVAIERYATALPFSISTAGKTVCSYAHSCFNKPPLIPLGGSCSGSIELNAGEKPIPQPRPGPPIAAELVDSSGGQSVMSNIYANRAMEPDSLPTADFHTEIPQDCTEDFAFRIFQQGARTPCSGLLLVITLVFLGYLGGILVVRLSRKLLRNIIEASLDNSTCEEIQNIVPGTLLDGVPSDQFLRNASHPLECVFLTPSGPCTIDPRSIRQITVQEEEQTFGLPSEALGSRGSPEITSLPSCFTSIPRPGRPKSSLKVTFSEDHEVLILPPNTVTRDRNLRRRLSRRVMAAAGSVTDVTPIAKRQ</sequence>
<protein>
    <submittedName>
        <fullName evidence="2">Uncharacterized protein</fullName>
    </submittedName>
</protein>
<dbReference type="AlphaFoldDB" id="A0A8H7XX73"/>
<keyword evidence="1" id="KW-1133">Transmembrane helix</keyword>
<name>A0A8H7XX73_PSICU</name>
<organism evidence="2">
    <name type="scientific">Psilocybe cubensis</name>
    <name type="common">Psychedelic mushroom</name>
    <name type="synonym">Stropharia cubensis</name>
    <dbReference type="NCBI Taxonomy" id="181762"/>
    <lineage>
        <taxon>Eukaryota</taxon>
        <taxon>Fungi</taxon>
        <taxon>Dikarya</taxon>
        <taxon>Basidiomycota</taxon>
        <taxon>Agaricomycotina</taxon>
        <taxon>Agaricomycetes</taxon>
        <taxon>Agaricomycetidae</taxon>
        <taxon>Agaricales</taxon>
        <taxon>Agaricineae</taxon>
        <taxon>Strophariaceae</taxon>
        <taxon>Psilocybe</taxon>
    </lineage>
</organism>
<dbReference type="EMBL" id="JAFIQS010000005">
    <property type="protein sequence ID" value="KAG5169600.1"/>
    <property type="molecule type" value="Genomic_DNA"/>
</dbReference>
<evidence type="ECO:0000256" key="1">
    <source>
        <dbReference type="SAM" id="Phobius"/>
    </source>
</evidence>
<reference evidence="2" key="1">
    <citation type="submission" date="2021-02" db="EMBL/GenBank/DDBJ databases">
        <title>Psilocybe cubensis genome.</title>
        <authorList>
            <person name="Mckernan K.J."/>
            <person name="Crawford S."/>
            <person name="Trippe A."/>
            <person name="Kane L.T."/>
            <person name="Mclaughlin S."/>
        </authorList>
    </citation>
    <scope>NUCLEOTIDE SEQUENCE [LARGE SCALE GENOMIC DNA]</scope>
    <source>
        <strain evidence="2">MGC-MH-2018</strain>
    </source>
</reference>
<comment type="caution">
    <text evidence="2">The sequence shown here is derived from an EMBL/GenBank/DDBJ whole genome shotgun (WGS) entry which is preliminary data.</text>
</comment>
<feature type="transmembrane region" description="Helical" evidence="1">
    <location>
        <begin position="48"/>
        <end position="65"/>
    </location>
</feature>
<dbReference type="OrthoDB" id="10662122at2759"/>
<gene>
    <name evidence="2" type="ORF">JR316_006156</name>
</gene>